<evidence type="ECO:0000313" key="3">
    <source>
        <dbReference type="Proteomes" id="UP001530377"/>
    </source>
</evidence>
<name>A0ABD3R7G9_9STRA</name>
<comment type="caution">
    <text evidence="2">The sequence shown here is derived from an EMBL/GenBank/DDBJ whole genome shotgun (WGS) entry which is preliminary data.</text>
</comment>
<organism evidence="2 3">
    <name type="scientific">Cyclostephanos tholiformis</name>
    <dbReference type="NCBI Taxonomy" id="382380"/>
    <lineage>
        <taxon>Eukaryota</taxon>
        <taxon>Sar</taxon>
        <taxon>Stramenopiles</taxon>
        <taxon>Ochrophyta</taxon>
        <taxon>Bacillariophyta</taxon>
        <taxon>Coscinodiscophyceae</taxon>
        <taxon>Thalassiosirophycidae</taxon>
        <taxon>Stephanodiscales</taxon>
        <taxon>Stephanodiscaceae</taxon>
        <taxon>Cyclostephanos</taxon>
    </lineage>
</organism>
<dbReference type="EMBL" id="JALLPB020000602">
    <property type="protein sequence ID" value="KAL3807661.1"/>
    <property type="molecule type" value="Genomic_DNA"/>
</dbReference>
<feature type="region of interest" description="Disordered" evidence="1">
    <location>
        <begin position="1"/>
        <end position="65"/>
    </location>
</feature>
<gene>
    <name evidence="2" type="ORF">ACHAXA_007951</name>
</gene>
<feature type="compositionally biased region" description="Polar residues" evidence="1">
    <location>
        <begin position="7"/>
        <end position="18"/>
    </location>
</feature>
<feature type="region of interest" description="Disordered" evidence="1">
    <location>
        <begin position="237"/>
        <end position="306"/>
    </location>
</feature>
<dbReference type="Proteomes" id="UP001530377">
    <property type="component" value="Unassembled WGS sequence"/>
</dbReference>
<feature type="compositionally biased region" description="Polar residues" evidence="1">
    <location>
        <begin position="239"/>
        <end position="270"/>
    </location>
</feature>
<sequence length="1080" mass="117364">MVAAVVSPTNSQASSSTIRKLAPSPRDAPLLKQRQPLTALPSQSPRNNRDGGGATMSPRALSPSINAMMTRSGDARINNAAMMDASTTSPRSSGKDHIPPLHRSRWRQEKKTNAKKCLSPPPPLLLPVERDEDYDGNPPRTTSSLASPKTTSAFAFDDDAGQVVESSSPRPPPPPSPNHPVAAVAAATSPPPTMTMTTTTIGSRSKRMLVIDPKSGRKHDLRADDHSLTDMELHVYHRGNNNVSNNRKPLPSDGTSTARNASVRNPSNDPAGSRRRHPPPLLTAPEEEDDDEIGGRDHDGSSALMQDSHTLNTASALTEVSYRIKGNDDGHCRCVGTTLGDLADMILLGGGEDRAVTAMLDGEGVVGGLAAEAEERRDDVECAERDIAEGAYPGTTRPGEVECEPGMLSPISKALSTAMITPIALLSGLAGRFSFCGINNENGNDGNGGMVVETRIRRVCMVLFPEELRSCLEGSAGVGLLGMKFHQYGGDFQAHVRWIQRGSKAERMGVRVGDVVSFAVALSNMTEEENTFLAEKLIKRLEAVGMRTSYRELYDIFLSKTTNTRPIGLVFRRRAKGGGAGLSSSPRTASVNSITNEFEWSTDFLQSLSIKCREYEFDQKVPFSTVIDLEEEGSMGHKLVSFLPPPNVDTSSGNLLTSDYLNDTLDSWKIGYNCSKTSPMMACIDSPFGAGLGEVLKSEAANNDFLSNRVLCSLVEQSMGLIFIRQSQNEDKVTTGSGFAVVRKSEGSWSAPCFLTILGSKDEYVNGTNASHPSQFEDVKMIIIRNTAMVLGLISGTAVKLSTRKDERANVLVRDAAIIGLHEGRFQLARDFFVAVKANEVQNQGAYNLLSNPIEASDILTGAVSPPEQSVDFYGALQSLELPYSMHSHPVLPDVLQRYSDNDWVEFLPDLGSIGSSCGMRSKLAMVSKRDSSAEVQREIDIFARKFKYYLMDGVPVMRVLSTKSNSSMEEKVLRLTVKDPRSIFSSSLELLRRRKPGVSNVGIPNNFSTTFEAITKLSRTPPKALSGLDEEEKKRFFSFETDLSPGPIMMLAKSKKDAMLLLCGLKLLLEREKMASDPN</sequence>
<evidence type="ECO:0000313" key="2">
    <source>
        <dbReference type="EMBL" id="KAL3807661.1"/>
    </source>
</evidence>
<feature type="compositionally biased region" description="Polar residues" evidence="1">
    <location>
        <begin position="139"/>
        <end position="153"/>
    </location>
</feature>
<protein>
    <submittedName>
        <fullName evidence="2">Uncharacterized protein</fullName>
    </submittedName>
</protein>
<reference evidence="2 3" key="1">
    <citation type="submission" date="2024-10" db="EMBL/GenBank/DDBJ databases">
        <title>Updated reference genomes for cyclostephanoid diatoms.</title>
        <authorList>
            <person name="Roberts W.R."/>
            <person name="Alverson A.J."/>
        </authorList>
    </citation>
    <scope>NUCLEOTIDE SEQUENCE [LARGE SCALE GENOMIC DNA]</scope>
    <source>
        <strain evidence="2 3">AJA228-03</strain>
    </source>
</reference>
<accession>A0ABD3R7G9</accession>
<evidence type="ECO:0000256" key="1">
    <source>
        <dbReference type="SAM" id="MobiDB-lite"/>
    </source>
</evidence>
<proteinExistence type="predicted"/>
<feature type="compositionally biased region" description="Pro residues" evidence="1">
    <location>
        <begin position="169"/>
        <end position="178"/>
    </location>
</feature>
<feature type="compositionally biased region" description="Low complexity" evidence="1">
    <location>
        <begin position="179"/>
        <end position="200"/>
    </location>
</feature>
<keyword evidence="3" id="KW-1185">Reference proteome</keyword>
<dbReference type="AlphaFoldDB" id="A0ABD3R7G9"/>
<feature type="region of interest" description="Disordered" evidence="1">
    <location>
        <begin position="84"/>
        <end position="225"/>
    </location>
</feature>